<feature type="transmembrane region" description="Helical" evidence="2">
    <location>
        <begin position="1357"/>
        <end position="1379"/>
    </location>
</feature>
<evidence type="ECO:0000313" key="5">
    <source>
        <dbReference type="EMBL" id="GAA0457836.1"/>
    </source>
</evidence>
<feature type="transmembrane region" description="Helical" evidence="2">
    <location>
        <begin position="149"/>
        <end position="182"/>
    </location>
</feature>
<feature type="domain" description="Alpha-(1-&gt;3)-arabinofuranosyltransferase N-terminal GT-C" evidence="3">
    <location>
        <begin position="45"/>
        <end position="695"/>
    </location>
</feature>
<dbReference type="Proteomes" id="UP001500909">
    <property type="component" value="Unassembled WGS sequence"/>
</dbReference>
<sequence>MTQTLATSRSPGSPVPGSTPTTAPEGPPPERPRRRSWLLAFWAVAFLAFLVPSPGRMTFETKLGVALAPWKFLADLGSLWHDRAGFGGLADQYIGYAFPMLPYYALADLAHLPVWIAERLWLSLVVTAAFWGALRLAERLKVGSPASRLLGAATYALWPAFTIVIGSTSAAALPGAVLPWVLLPLADPRRTTRLAAARSAVLIPFMGGVNAACTIAALVPALLYVLTRTGSRRWTLLGWWLPGVLLVTAWWSLPLLLLGAHGENFMPYVEQADATTSTMSATELLRGAGNWVAYLNFGEPWLPAGWTLVAGVFTVVGTALTAALGLAGLARRDLPERRWLLLTVLVVAAIALAGYGGFLGGPLHQMVRDWLDGPLQPFRNVYKFAPGLALALAFGLAHLTGLASRPRAGRPLPGGRYVPLIVALLLLPALALPYLNGTVLQPGAFKQLPAYWQRTADWLVDHSPDDRALVVPATAHGLYTWGSPIDQPLDVLAESRWAQRDFVPFGTKGSRRTMDAVEQALMTGSEVPGLRGFLSRAGLYNVVVRNDLDPDQIGYVPPQTVRRTLVASGYRKVAAFGPLTTAGRIADGTPIQVQGLYPRQRAVEIYEPEDTPRPGKVTARAAADAARLSGGPEALLQFAADPALRDRPTVLTGDALPGVEAPALHLTGDGLRRTDTRFGLVNTNTSYTYTARERNGPDSVQDPGRPPRQILPVHGIEHQTTAVLRGARSITASSSGSWLFHLPQYDPVHAFDGDPDTAWAEGSAGDPVGQWVKVAFKRPVDVPATLALTPLPGDGLRAAPTAVRVSTDRGSAVSQLRTDGTRQSVRAPAGRAKWLKVTIMGSQLPRAGVSGAGISEVTIPGVRVTRLLQVPTDSEYTDAPATTYALHRGSDPGGLSPVSAETGLHRQFRTGADAVYRVSAEALAVPGRALDALLTKAAPEQRDRITVTADSTSRTGQSLSPRNLVDGDLTTAWVAGDKPTVHLRWPGKKKIDTIVLPAAGGISTRPEQILINSPYGAATAGVDENGMARFDPITTDRLDLTISKVKPLTIHNPVAGQPLQLPVGLSEVYLPALKKYRTPPPHRGARFSLPCGQGPELTVDGVRYATKAAGPVRDLVQRRPVKVELCRAEGGRVALPAGRHRVEAGDRGPLALTDITLRRGTPEPTTVTPRRVIAGAGWSGDSRDAYIGPGRAVYLQTYENANAGWHALLNGRELTPVRVDGWQQAFLVPAGGGGTVHLYYAPAAQYRVALVTGAVGVLLVAACALIGRRREAREVPVPPPAPSWVLGTVVLAAVLALVAGPFAVAVPVLALLARGRPALLAPLAFLAMAAAGVAASFGAGFPASLGRGPFSPPAQGLALLALAAAVVTVPPGRLWPAALRPGHRKRRPSETDTTEGTAVEAAPTTAEPKTGEEDTTKPLPTGEGTTERPPTEGAAPAGSTPDASPTTEPKTAEEGTTRPLPAEESPIERPPAEGAAPPESAPGASPAAAGPPAAGEGATKPLPAGEGDEKPASAGGAVPPGSEDDTAVLPPVPPEEPASGEPEAGAPEAGQRQTGRPDTGEAVEGPATERPTAPDQPRRRPPLPRRKKRTSEPPEEEGPTA</sequence>
<keyword evidence="2" id="KW-0812">Transmembrane</keyword>
<reference evidence="5 6" key="1">
    <citation type="journal article" date="2019" name="Int. J. Syst. Evol. Microbiol.">
        <title>The Global Catalogue of Microorganisms (GCM) 10K type strain sequencing project: providing services to taxonomists for standard genome sequencing and annotation.</title>
        <authorList>
            <consortium name="The Broad Institute Genomics Platform"/>
            <consortium name="The Broad Institute Genome Sequencing Center for Infectious Disease"/>
            <person name="Wu L."/>
            <person name="Ma J."/>
        </authorList>
    </citation>
    <scope>NUCLEOTIDE SEQUENCE [LARGE SCALE GENOMIC DNA]</scope>
    <source>
        <strain evidence="5 6">JCM 4805</strain>
    </source>
</reference>
<dbReference type="SUPFAM" id="SSF49785">
    <property type="entry name" value="Galactose-binding domain-like"/>
    <property type="match status" value="1"/>
</dbReference>
<organism evidence="5 6">
    <name type="scientific">Streptomyces olivaceiscleroticus</name>
    <dbReference type="NCBI Taxonomy" id="68245"/>
    <lineage>
        <taxon>Bacteria</taxon>
        <taxon>Bacillati</taxon>
        <taxon>Actinomycetota</taxon>
        <taxon>Actinomycetes</taxon>
        <taxon>Kitasatosporales</taxon>
        <taxon>Streptomycetaceae</taxon>
        <taxon>Streptomyces</taxon>
    </lineage>
</organism>
<dbReference type="RefSeq" id="WP_346094797.1">
    <property type="nucleotide sequence ID" value="NZ_BAAABY010000014.1"/>
</dbReference>
<comment type="caution">
    <text evidence="5">The sequence shown here is derived from an EMBL/GenBank/DDBJ whole genome shotgun (WGS) entry which is preliminary data.</text>
</comment>
<feature type="transmembrane region" description="Helical" evidence="2">
    <location>
        <begin position="381"/>
        <end position="403"/>
    </location>
</feature>
<feature type="transmembrane region" description="Helical" evidence="2">
    <location>
        <begin position="202"/>
        <end position="225"/>
    </location>
</feature>
<feature type="transmembrane region" description="Helical" evidence="2">
    <location>
        <begin position="37"/>
        <end position="55"/>
    </location>
</feature>
<feature type="transmembrane region" description="Helical" evidence="2">
    <location>
        <begin position="415"/>
        <end position="435"/>
    </location>
</feature>
<evidence type="ECO:0000313" key="6">
    <source>
        <dbReference type="Proteomes" id="UP001500909"/>
    </source>
</evidence>
<feature type="transmembrane region" description="Helical" evidence="2">
    <location>
        <begin position="1248"/>
        <end position="1267"/>
    </location>
</feature>
<feature type="transmembrane region" description="Helical" evidence="2">
    <location>
        <begin position="339"/>
        <end position="361"/>
    </location>
</feature>
<keyword evidence="2" id="KW-1133">Transmembrane helix</keyword>
<gene>
    <name evidence="5" type="ORF">GCM10010361_22330</name>
</gene>
<evidence type="ECO:0000259" key="3">
    <source>
        <dbReference type="Pfam" id="PF11847"/>
    </source>
</evidence>
<accession>A0ABN0ZST2</accession>
<dbReference type="Pfam" id="PF24607">
    <property type="entry name" value="CBM_AftD"/>
    <property type="match status" value="1"/>
</dbReference>
<evidence type="ECO:0000256" key="2">
    <source>
        <dbReference type="SAM" id="Phobius"/>
    </source>
</evidence>
<feature type="compositionally biased region" description="Low complexity" evidence="1">
    <location>
        <begin position="1537"/>
        <end position="1550"/>
    </location>
</feature>
<feature type="transmembrane region" description="Helical" evidence="2">
    <location>
        <begin position="1319"/>
        <end position="1345"/>
    </location>
</feature>
<dbReference type="InterPro" id="IPR008979">
    <property type="entry name" value="Galactose-bd-like_sf"/>
</dbReference>
<feature type="compositionally biased region" description="Basic residues" evidence="1">
    <location>
        <begin position="1579"/>
        <end position="1589"/>
    </location>
</feature>
<dbReference type="Pfam" id="PF11847">
    <property type="entry name" value="GT-C_AftD"/>
    <property type="match status" value="1"/>
</dbReference>
<proteinExistence type="predicted"/>
<keyword evidence="2" id="KW-0472">Membrane</keyword>
<feature type="transmembrane region" description="Helical" evidence="2">
    <location>
        <begin position="237"/>
        <end position="258"/>
    </location>
</feature>
<feature type="region of interest" description="Disordered" evidence="1">
    <location>
        <begin position="1374"/>
        <end position="1601"/>
    </location>
</feature>
<feature type="compositionally biased region" description="Low complexity" evidence="1">
    <location>
        <begin position="7"/>
        <end position="24"/>
    </location>
</feature>
<dbReference type="Gene3D" id="2.60.120.260">
    <property type="entry name" value="Galactose-binding domain-like"/>
    <property type="match status" value="1"/>
</dbReference>
<feature type="transmembrane region" description="Helical" evidence="2">
    <location>
        <begin position="1287"/>
        <end position="1312"/>
    </location>
</feature>
<feature type="compositionally biased region" description="Low complexity" evidence="1">
    <location>
        <begin position="1394"/>
        <end position="1408"/>
    </location>
</feature>
<name>A0ABN0ZST2_9ACTN</name>
<evidence type="ECO:0000259" key="4">
    <source>
        <dbReference type="Pfam" id="PF24607"/>
    </source>
</evidence>
<feature type="transmembrane region" description="Helical" evidence="2">
    <location>
        <begin position="1222"/>
        <end position="1241"/>
    </location>
</feature>
<keyword evidence="6" id="KW-1185">Reference proteome</keyword>
<feature type="region of interest" description="Disordered" evidence="1">
    <location>
        <begin position="1"/>
        <end position="32"/>
    </location>
</feature>
<dbReference type="InterPro" id="IPR056997">
    <property type="entry name" value="CBM_AftD"/>
</dbReference>
<evidence type="ECO:0000256" key="1">
    <source>
        <dbReference type="SAM" id="MobiDB-lite"/>
    </source>
</evidence>
<feature type="transmembrane region" description="Helical" evidence="2">
    <location>
        <begin position="304"/>
        <end position="327"/>
    </location>
</feature>
<dbReference type="InterPro" id="IPR021798">
    <property type="entry name" value="AftD_N"/>
</dbReference>
<feature type="domain" description="Arabinofuranosyltransferase D third carbohydrate binding module" evidence="4">
    <location>
        <begin position="958"/>
        <end position="1070"/>
    </location>
</feature>
<feature type="transmembrane region" description="Helical" evidence="2">
    <location>
        <begin position="120"/>
        <end position="137"/>
    </location>
</feature>
<protein>
    <submittedName>
        <fullName evidence="5">Alpha-(1-&gt;3)-arabinofuranosyltransferase</fullName>
    </submittedName>
</protein>
<dbReference type="EMBL" id="BAAABY010000014">
    <property type="protein sequence ID" value="GAA0457836.1"/>
    <property type="molecule type" value="Genomic_DNA"/>
</dbReference>
<feature type="compositionally biased region" description="Low complexity" evidence="1">
    <location>
        <begin position="1472"/>
        <end position="1498"/>
    </location>
</feature>